<feature type="compositionally biased region" description="Basic and acidic residues" evidence="1">
    <location>
        <begin position="11"/>
        <end position="20"/>
    </location>
</feature>
<dbReference type="RefSeq" id="WP_406694664.1">
    <property type="nucleotide sequence ID" value="NZ_CP155447.1"/>
</dbReference>
<dbReference type="AlphaFoldDB" id="A0AAU7C9V4"/>
<proteinExistence type="predicted"/>
<gene>
    <name evidence="2" type="ORF">V5E97_26760</name>
</gene>
<protein>
    <submittedName>
        <fullName evidence="2">Uncharacterized protein</fullName>
    </submittedName>
</protein>
<organism evidence="2">
    <name type="scientific">Singulisphaera sp. Ch08</name>
    <dbReference type="NCBI Taxonomy" id="3120278"/>
    <lineage>
        <taxon>Bacteria</taxon>
        <taxon>Pseudomonadati</taxon>
        <taxon>Planctomycetota</taxon>
        <taxon>Planctomycetia</taxon>
        <taxon>Isosphaerales</taxon>
        <taxon>Isosphaeraceae</taxon>
        <taxon>Singulisphaera</taxon>
    </lineage>
</organism>
<evidence type="ECO:0000313" key="2">
    <source>
        <dbReference type="EMBL" id="XBH01918.1"/>
    </source>
</evidence>
<dbReference type="EMBL" id="CP155447">
    <property type="protein sequence ID" value="XBH01918.1"/>
    <property type="molecule type" value="Genomic_DNA"/>
</dbReference>
<reference evidence="2" key="1">
    <citation type="submission" date="2024-05" db="EMBL/GenBank/DDBJ databases">
        <title>Planctomycetes of the genus Singulisphaera possess chitinolytic capabilities.</title>
        <authorList>
            <person name="Ivanova A."/>
        </authorList>
    </citation>
    <scope>NUCLEOTIDE SEQUENCE</scope>
    <source>
        <strain evidence="2">Ch08T</strain>
    </source>
</reference>
<evidence type="ECO:0000256" key="1">
    <source>
        <dbReference type="SAM" id="MobiDB-lite"/>
    </source>
</evidence>
<accession>A0AAU7C9V4</accession>
<feature type="region of interest" description="Disordered" evidence="1">
    <location>
        <begin position="1"/>
        <end position="29"/>
    </location>
</feature>
<name>A0AAU7C9V4_9BACT</name>
<sequence>MRLPPPLSPVAEKRKIDVGRKPGSTAGYGIDGPELKALLANLRDPYGLPPVAVPTASEACEEPAR</sequence>